<evidence type="ECO:0000259" key="1">
    <source>
        <dbReference type="PROSITE" id="PS50989"/>
    </source>
</evidence>
<dbReference type="PANTHER" id="PTHR43842:SF2">
    <property type="entry name" value="PROPIONYL-COA CARBOXYLASE BETA CHAIN, MITOCHONDRIAL"/>
    <property type="match status" value="1"/>
</dbReference>
<dbReference type="PROSITE" id="PS50989">
    <property type="entry name" value="COA_CT_CTER"/>
    <property type="match status" value="1"/>
</dbReference>
<reference evidence="2 3" key="1">
    <citation type="submission" date="2024-06" db="EMBL/GenBank/DDBJ databases">
        <title>Sorghum-associated microbial communities from plants grown in Nebraska, USA.</title>
        <authorList>
            <person name="Schachtman D."/>
        </authorList>
    </citation>
    <scope>NUCLEOTIDE SEQUENCE [LARGE SCALE GENOMIC DNA]</scope>
    <source>
        <strain evidence="2 3">2709</strain>
    </source>
</reference>
<gene>
    <name evidence="2" type="ORF">ABIE13_004678</name>
</gene>
<name>A0ABV2QET2_9BURK</name>
<dbReference type="Gene3D" id="3.90.226.10">
    <property type="entry name" value="2-enoyl-CoA Hydratase, Chain A, domain 1"/>
    <property type="match status" value="2"/>
</dbReference>
<accession>A0ABV2QET2</accession>
<dbReference type="Pfam" id="PF01039">
    <property type="entry name" value="Carboxyl_trans"/>
    <property type="match status" value="1"/>
</dbReference>
<dbReference type="RefSeq" id="WP_354447720.1">
    <property type="nucleotide sequence ID" value="NZ_JBEPSH010000010.1"/>
</dbReference>
<proteinExistence type="predicted"/>
<comment type="caution">
    <text evidence="2">The sequence shown here is derived from an EMBL/GenBank/DDBJ whole genome shotgun (WGS) entry which is preliminary data.</text>
</comment>
<dbReference type="InterPro" id="IPR029045">
    <property type="entry name" value="ClpP/crotonase-like_dom_sf"/>
</dbReference>
<protein>
    <submittedName>
        <fullName evidence="2">Acetyl-CoA carboxylase carboxyltransferase component</fullName>
    </submittedName>
</protein>
<evidence type="ECO:0000313" key="3">
    <source>
        <dbReference type="Proteomes" id="UP001549320"/>
    </source>
</evidence>
<dbReference type="Proteomes" id="UP001549320">
    <property type="component" value="Unassembled WGS sequence"/>
</dbReference>
<evidence type="ECO:0000313" key="2">
    <source>
        <dbReference type="EMBL" id="MET4579541.1"/>
    </source>
</evidence>
<dbReference type="PANTHER" id="PTHR43842">
    <property type="entry name" value="PROPIONYL-COA CARBOXYLASE BETA CHAIN"/>
    <property type="match status" value="1"/>
</dbReference>
<dbReference type="InterPro" id="IPR034733">
    <property type="entry name" value="AcCoA_carboxyl_beta"/>
</dbReference>
<dbReference type="InterPro" id="IPR051047">
    <property type="entry name" value="AccD/PCCB"/>
</dbReference>
<organism evidence="2 3">
    <name type="scientific">Ottowia thiooxydans</name>
    <dbReference type="NCBI Taxonomy" id="219182"/>
    <lineage>
        <taxon>Bacteria</taxon>
        <taxon>Pseudomonadati</taxon>
        <taxon>Pseudomonadota</taxon>
        <taxon>Betaproteobacteria</taxon>
        <taxon>Burkholderiales</taxon>
        <taxon>Comamonadaceae</taxon>
        <taxon>Ottowia</taxon>
    </lineage>
</organism>
<dbReference type="InterPro" id="IPR011763">
    <property type="entry name" value="COA_CT_C"/>
</dbReference>
<dbReference type="EMBL" id="JBEPSH010000010">
    <property type="protein sequence ID" value="MET4579541.1"/>
    <property type="molecule type" value="Genomic_DNA"/>
</dbReference>
<feature type="domain" description="CoA carboxyltransferase C-terminal" evidence="1">
    <location>
        <begin position="270"/>
        <end position="502"/>
    </location>
</feature>
<dbReference type="SUPFAM" id="SSF52096">
    <property type="entry name" value="ClpP/crotonase"/>
    <property type="match status" value="2"/>
</dbReference>
<keyword evidence="3" id="KW-1185">Reference proteome</keyword>
<sequence length="521" mass="56422">MSWREEAQEIHRRRELAEACGGVAAVEKHHAAGKLTVRERISGLLDERSFREVGKLAGKAVYTDGKLTGFEPAPYVMGLGSIDGRAVAVGGEDYTIRAGTGFGSDRRKGGQGGFVEDLAFEYRIPLINLIDGTGGTVNTVKRKGYSVIPGYGWDGFERSASLMGIVPVVSAVMGTVAGGPAGRAVLAHWTVMVRDTSQIFAAGPPVVERAFGTRLHKNDLGGAKIAADTAGTIDNVAANEEDCLQQIRRFLSYMPQNAWELPPSIVSADRVDRCEDALVDIVPRSDRRAYNMKKLVGMVVDEGSMFEIQPTFGRAVITSLARMNGHVVGVIANNPMVGGIVDVKAARKQSHFIELCDSFNIPLVFFVDVPGLLVGVESESEAIMRFGIQQRYALAQATVPIYTVIVRKCFGVAGGSVMDRSGLNFKIAWPSASWGSLPIEGGVKAAYRKEIEEAPDPQAREAEIEAELRALSSPFRTAEAFAVEDLIDPRETRPYLCQFIEAAQHRLRTQTGPKARTGVRP</sequence>